<feature type="transmembrane region" description="Helical" evidence="1">
    <location>
        <begin position="77"/>
        <end position="98"/>
    </location>
</feature>
<protein>
    <recommendedName>
        <fullName evidence="4">Glycosyltransferase RgtA/B/C/D-like domain-containing protein</fullName>
    </recommendedName>
</protein>
<feature type="transmembrane region" description="Helical" evidence="1">
    <location>
        <begin position="353"/>
        <end position="372"/>
    </location>
</feature>
<dbReference type="Pfam" id="PF19484">
    <property type="entry name" value="DUF6020"/>
    <property type="match status" value="1"/>
</dbReference>
<feature type="transmembrane region" description="Helical" evidence="1">
    <location>
        <begin position="219"/>
        <end position="243"/>
    </location>
</feature>
<feature type="transmembrane region" description="Helical" evidence="1">
    <location>
        <begin position="560"/>
        <end position="578"/>
    </location>
</feature>
<evidence type="ECO:0000256" key="1">
    <source>
        <dbReference type="SAM" id="Phobius"/>
    </source>
</evidence>
<sequence length="634" mass="70090">MKWRNKAAAAYQGNHAYAAAGKTPAQRLAAVAEGAAALVLAGVSVAYFQQPAYWTAPAGLVLFLLLRYLQKVWTQRLLLYNGIFSVLLAGSFVLGGKVNTSGKVPSTQVFQPMYRSDGVYFLALAVTFCIVFSCLSDFLGKHPLSAKQKYLCSSRTIWLGSSIFLFLCWIPALLVFFPGGITWDSTACAVRALGKAPLSNQQPVLYILLMRPFLLGANALGFSTGTGVGVFLAVQTLAMAVMVGYFPAWLAKKQFSFWVAVPVLAYFALNPIFAVYAGTMWKDVLFGALILLYTLQVYDILESKGEALKHAGALAGFLTLNLLVCFMRNNGYYIVLVTLVVLAVLYRKQWKRLLPAFLAVLILVPAVQGPGYKAMKILPSPFAESVGVPLQQMSYTVVCGGKMTARQKAYMENLLPQQTIKQAYRPFTADGIKFHKQFNGIYLEEHKAEFFKTWLGMLVPNFSLYVKAYAMETLGYWHMGTTNWVAAFGVAKGCGAEQMDIVPRNIAGLAANQQAIKNHISYTQRCIPFVSWILNIGFLVWAAVFALFQLLQRRDRRRALTLLPGALLWLTLMVASPTYCEFRYLFFFALQLPLAVFLSFPVRSAPLPEKTACSGQQELAAETADADLPDEIKI</sequence>
<dbReference type="Proteomes" id="UP000516046">
    <property type="component" value="Chromosome"/>
</dbReference>
<feature type="transmembrane region" description="Helical" evidence="1">
    <location>
        <begin position="584"/>
        <end position="602"/>
    </location>
</feature>
<dbReference type="AlphaFoldDB" id="A0A7G9WHQ1"/>
<evidence type="ECO:0000313" key="2">
    <source>
        <dbReference type="EMBL" id="QNO18213.1"/>
    </source>
</evidence>
<proteinExistence type="predicted"/>
<keyword evidence="3" id="KW-1185">Reference proteome</keyword>
<dbReference type="InterPro" id="IPR046062">
    <property type="entry name" value="DUF6020"/>
</dbReference>
<dbReference type="EMBL" id="CP060696">
    <property type="protein sequence ID" value="QNO18213.1"/>
    <property type="molecule type" value="Genomic_DNA"/>
</dbReference>
<feature type="transmembrane region" description="Helical" evidence="1">
    <location>
        <begin position="529"/>
        <end position="548"/>
    </location>
</feature>
<organism evidence="2 3">
    <name type="scientific">Caproicibacterium amylolyticum</name>
    <dbReference type="NCBI Taxonomy" id="2766537"/>
    <lineage>
        <taxon>Bacteria</taxon>
        <taxon>Bacillati</taxon>
        <taxon>Bacillota</taxon>
        <taxon>Clostridia</taxon>
        <taxon>Eubacteriales</taxon>
        <taxon>Oscillospiraceae</taxon>
        <taxon>Caproicibacterium</taxon>
    </lineage>
</organism>
<gene>
    <name evidence="2" type="ORF">H6X83_00650</name>
</gene>
<feature type="transmembrane region" description="Helical" evidence="1">
    <location>
        <begin position="118"/>
        <end position="136"/>
    </location>
</feature>
<feature type="transmembrane region" description="Helical" evidence="1">
    <location>
        <begin position="284"/>
        <end position="301"/>
    </location>
</feature>
<dbReference type="KEGG" id="caml:H6X83_00650"/>
<feature type="transmembrane region" description="Helical" evidence="1">
    <location>
        <begin position="157"/>
        <end position="177"/>
    </location>
</feature>
<keyword evidence="1" id="KW-0472">Membrane</keyword>
<feature type="transmembrane region" description="Helical" evidence="1">
    <location>
        <begin position="255"/>
        <end position="278"/>
    </location>
</feature>
<evidence type="ECO:0008006" key="4">
    <source>
        <dbReference type="Google" id="ProtNLM"/>
    </source>
</evidence>
<name>A0A7G9WHQ1_9FIRM</name>
<reference evidence="2 3" key="1">
    <citation type="submission" date="2020-08" db="EMBL/GenBank/DDBJ databases">
        <authorList>
            <person name="Ren C."/>
            <person name="Gu Y."/>
            <person name="Xu Y."/>
        </authorList>
    </citation>
    <scope>NUCLEOTIDE SEQUENCE [LARGE SCALE GENOMIC DNA]</scope>
    <source>
        <strain evidence="2 3">LBM18003</strain>
    </source>
</reference>
<feature type="transmembrane region" description="Helical" evidence="1">
    <location>
        <begin position="330"/>
        <end position="346"/>
    </location>
</feature>
<feature type="transmembrane region" description="Helical" evidence="1">
    <location>
        <begin position="28"/>
        <end position="47"/>
    </location>
</feature>
<dbReference type="RefSeq" id="WP_212507278.1">
    <property type="nucleotide sequence ID" value="NZ_CP060696.1"/>
</dbReference>
<keyword evidence="1" id="KW-0812">Transmembrane</keyword>
<keyword evidence="1" id="KW-1133">Transmembrane helix</keyword>
<accession>A0A7G9WHQ1</accession>
<evidence type="ECO:0000313" key="3">
    <source>
        <dbReference type="Proteomes" id="UP000516046"/>
    </source>
</evidence>
<feature type="transmembrane region" description="Helical" evidence="1">
    <location>
        <begin position="53"/>
        <end position="70"/>
    </location>
</feature>